<protein>
    <submittedName>
        <fullName evidence="5">Cell morphogenesis protein PAG1</fullName>
    </submittedName>
</protein>
<feature type="compositionally biased region" description="Basic and acidic residues" evidence="1">
    <location>
        <begin position="304"/>
        <end position="318"/>
    </location>
</feature>
<feature type="domain" description="Cell morphogenesis central region" evidence="4">
    <location>
        <begin position="1117"/>
        <end position="1595"/>
    </location>
</feature>
<feature type="compositionally biased region" description="Low complexity" evidence="1">
    <location>
        <begin position="286"/>
        <end position="295"/>
    </location>
</feature>
<dbReference type="RefSeq" id="XP_070856006.1">
    <property type="nucleotide sequence ID" value="XM_071004406.1"/>
</dbReference>
<feature type="compositionally biased region" description="Polar residues" evidence="1">
    <location>
        <begin position="1268"/>
        <end position="1278"/>
    </location>
</feature>
<feature type="region of interest" description="Disordered" evidence="1">
    <location>
        <begin position="1"/>
        <end position="40"/>
    </location>
</feature>
<dbReference type="Pfam" id="PF14225">
    <property type="entry name" value="MOR2-PAG1_C"/>
    <property type="match status" value="1"/>
</dbReference>
<dbReference type="InterPro" id="IPR025481">
    <property type="entry name" value="Cell_Morphogen_C"/>
</dbReference>
<feature type="region of interest" description="Disordered" evidence="1">
    <location>
        <begin position="2683"/>
        <end position="2717"/>
    </location>
</feature>
<dbReference type="PANTHER" id="PTHR12295">
    <property type="entry name" value="FURRY-RELATED"/>
    <property type="match status" value="1"/>
</dbReference>
<evidence type="ECO:0000256" key="1">
    <source>
        <dbReference type="SAM" id="MobiDB-lite"/>
    </source>
</evidence>
<feature type="domain" description="Cell morphogenesis central region" evidence="4">
    <location>
        <begin position="1915"/>
        <end position="2080"/>
    </location>
</feature>
<feature type="compositionally biased region" description="Low complexity" evidence="1">
    <location>
        <begin position="177"/>
        <end position="190"/>
    </location>
</feature>
<feature type="compositionally biased region" description="Low complexity" evidence="1">
    <location>
        <begin position="2687"/>
        <end position="2703"/>
    </location>
</feature>
<dbReference type="InterPro" id="IPR029473">
    <property type="entry name" value="MOR2-PAG1_mid"/>
</dbReference>
<sequence length="2830" mass="312762">MAPPQTPPDPLSEPPKLSSLHTPDPPGLDEHGEEWNRTLRPDQILSVRQALAAHQTDPIVAFESPSSTAGYSSAPISAAAINTTTGLGHSAAAASDGLPPSLQSSFLPASRPLPLSQNSSGKKTQAATTLASVINNHPHPSAHHVQGLSQAQNHLEQQKQQQQPPFGHRTSPTASISHSRQSSQSQEQEQYNPLSHSHSHSSGRSVDHTLTRTNATYGHHRQTSIVHGIQHSRNGSHASLSSSPLSPQMIAAAGAALIADRMEAESQSRPATAQSGSLATTATLNGTPGTPTEPTFGGGLPQTRKPERNPSTKSRHENAYNQPHSNTHSHSHSHSRSGSRHNGHSLKSSVQDPMSEYALHVLYTSFIQQAEDKLNACATAANDPEPIIDHICGPGVDPAFDYAIRALGHMAAPRPKPLIDFMMIWRKNKSDAANEARAYLQQARGVPNIPGFQRRNTEPAQHMFAALNDEHHPTPPRYEFIAQADRRATVSIYILCRVLLEIVNQSDLEQITIETEGKLEGIIFGQLKIAEPEQLLASPLKMANWNIFALLLGQMSNINFKSVTDRYLNDLERLLKDAAAKGPNSVACREIEGKIELVLWGMKYLKVSLSNHDRYELSCDFLIRLGKLFKEAHGQRVKTAFCQVLDLILRPIAATANMTDFGHSRWIEVIGSFGPRLNQMLPKPRHWSSAFPLAATMLCVSPMETFNSQWLQLVLPLQPKFKDRYTKSIALQVISRLVWTYLYRCVDSPVNIQRKLDEAVKLVLAPAKRSIVASDKLLSEPFILLLRIIGYKFPEYCCRSIIFPLISADLFMSKKDIKIENLDPDRIVVGIKAFLAIMSDLEKGEAGRPEFPPYYPPPSHVDKTPSSPTVNFSAAVSGSLYSQPSQAQTVQEVIISEPLDISRFSDKVREVHVRFCAVLGEIALLCDNTFGGQATLDEKFNSPGPKTPVSDTFNFTRRDDHINPGEQKQAFYELFHVGVQALPRCLSANIPFNRLISLLCTGTAHVQSSIAESAAISLKAIARQGHAQQVTMGFSRFIFNFDGRYSTMSDGGMLGPGHIENTLQLYVELLRIWIEEIERKTKDAIAADELDPNSPSPPELRAIKLDLSSVWAEVEVVESHGLFFLCSQSRRVRHFAITVLTLITEFDAALGKEKSQEGDFRLISILEKHSEDIMKLDDDRLTVFERSRIQRGKQSDSSSNALIELCTSDVHYDTALWIKVFPNLIRISYETCPFTVTLCRDLVCNRIVQIYPAITEMSEPLRVPHSGTDPSSARQQSARGVKGLNDGLVDQWKLFLMFACTTMTDTESAPPSASLPVHQHSRKGSASKSSSQEMLFTGRNFLKLLLPLLSATSDKIRESVVVSIGSININLYRCLLEVLEKSVLQCNEDARARMHQRSARRNQKTDILRTSITHIYRLTAHFLRNPEVHKDETVFQNLIAFTKELKLFLMDEEVQMDWEFHTLRQHYCGLMEELFEGISGTADPSRWMTFEARKSAFLLMEDWCGFSPNQQQIRAREDTMRQSIISKKSAGERGNITSAMEIEKRNLRTAALNAMASLCAGPIGITTEGGAVLQFDPRRLVAWIESVFNSGSDRMNSIGRRALRNLVSHNAEFPSLLEHCISRCYLIDNVKGLESYFNVVTEVLLEKPEYPVIGYKVLMLCLFTLGHEQAAIRTNSVKVLQALNEREPGHSFKIQDFNISISDKTPIVYKHAQLEISKRLSRQHADIAFHVFSEFSMFYKDLQPAAQRSLVGTIIPWLQTVELLDDANGSPSAQAYMVLANLLEITIKAGDSLLNNEVKALWLALITGSHVSNVRIILDFVIALCLERGEQNFVQYVKQIVAFLAAGSGPDINVVEFLVLQMTPKAMVPTEKKTSSVSASVAAVAVATAPPPEVSAFSYCADLSEVLPVGTKQAGFSLGQLSLILLVDLMISGVKVAAEHIPLLLQVVMVLWDHYTPMVQEQAQCMLVHMIHELVICRGYLGGEDETSRAEMEDLIDKIRSLDQSVIWTYEDKNGNGRNGDHSLPTSMESLTSCVVQIFELAYPGVKEAWGRLSLTWATSCPVRHLACRSFQIFRCIFTSLDQFMLADMLARLSNTAADDDAEIQTFSMEILVTLTTLITKLDGDRLLALPQLFWTMCACLESVNELEFIEAVTILEQYLCKLDFSSPTVQQILMEGQPPKWDGPFQGLQPLVYKGLRSSSSIDLTLRILDRLTQLPSNTLIGDDSRLFLSILANWPRFLHELELPLEQRAPQVMDTARIMIKVADIEGHISISAALNAYVAGSFPTSHDFLMELYSGLREAFLPRYEFQMVVMMMGFLTNAIPWVKLKTVDILCVVLAEVDLHKPELAGHGSDLVSPVLRLLQTEYCMHALRVIDNTMAMYASPMDKQHLRMSMMRTNHREFSRVQSLFGIPDANGWAIPMPGRKADATRANIHAVFYVCQNAADGTSHVSPPVRDASEVAFHADDYSYGFFSPPPDRTTTMVSDDIAGTSAVASSMVGDLVTKLDSLDDFFDDLEQSPPSEGRLSSRTVTEFSPEVFESGAQLYDEHVLPMLHEASTTASSFQNGFADRHMQPNNTMNPGAFVARPGTSSGVVNSSGHGTGLGLSLSPAGSTTGNIAAHSRSVTSPSAPIGQPSSFFMPIHGAGLEEEGRGFAEADEERPTPFFKKPEGPYFADNSTWGLNLPGSSHTQPQVQSQTQTPPQGHTMYSPASPISSNGNVYLMGGQQQQLSLGNSGLTSQHQPSRSDVIRRIHNASSSRDILDWRDGIRSPPPSTSMHAPKLSASTNMFPPKGAAGITPNPSTANMPHNNQTNALQNMGTSSGMGMGEML</sequence>
<comment type="caution">
    <text evidence="5">The sequence shown here is derived from an EMBL/GenBank/DDBJ whole genome shotgun (WGS) entry which is preliminary data.</text>
</comment>
<organism evidence="5 6">
    <name type="scientific">Ceratocystis lukuohia</name>
    <dbReference type="NCBI Taxonomy" id="2019550"/>
    <lineage>
        <taxon>Eukaryota</taxon>
        <taxon>Fungi</taxon>
        <taxon>Dikarya</taxon>
        <taxon>Ascomycota</taxon>
        <taxon>Pezizomycotina</taxon>
        <taxon>Sordariomycetes</taxon>
        <taxon>Hypocreomycetidae</taxon>
        <taxon>Microascales</taxon>
        <taxon>Ceratocystidaceae</taxon>
        <taxon>Ceratocystis</taxon>
    </lineage>
</organism>
<dbReference type="Proteomes" id="UP001610728">
    <property type="component" value="Unassembled WGS sequence"/>
</dbReference>
<feature type="compositionally biased region" description="Basic residues" evidence="1">
    <location>
        <begin position="327"/>
        <end position="344"/>
    </location>
</feature>
<feature type="compositionally biased region" description="Polar residues" evidence="1">
    <location>
        <begin position="115"/>
        <end position="135"/>
    </location>
</feature>
<dbReference type="Pfam" id="PF14228">
    <property type="entry name" value="MOR2-PAG1_mid"/>
    <property type="match status" value="3"/>
</dbReference>
<dbReference type="Pfam" id="PF14222">
    <property type="entry name" value="MOR2-PAG1_N"/>
    <property type="match status" value="1"/>
</dbReference>
<feature type="compositionally biased region" description="Low complexity" evidence="1">
    <location>
        <begin position="150"/>
        <end position="163"/>
    </location>
</feature>
<dbReference type="PANTHER" id="PTHR12295:SF30">
    <property type="entry name" value="PROTEIN FURRY"/>
    <property type="match status" value="1"/>
</dbReference>
<feature type="compositionally biased region" description="Basic and acidic residues" evidence="1">
    <location>
        <begin position="28"/>
        <end position="40"/>
    </location>
</feature>
<dbReference type="GeneID" id="98121344"/>
<feature type="compositionally biased region" description="Polar residues" evidence="1">
    <location>
        <begin position="267"/>
        <end position="285"/>
    </location>
</feature>
<keyword evidence="6" id="KW-1185">Reference proteome</keyword>
<proteinExistence type="predicted"/>
<evidence type="ECO:0000313" key="5">
    <source>
        <dbReference type="EMBL" id="KAL2884825.1"/>
    </source>
</evidence>
<feature type="region of interest" description="Disordered" evidence="1">
    <location>
        <begin position="261"/>
        <end position="350"/>
    </location>
</feature>
<feature type="region of interest" description="Disordered" evidence="1">
    <location>
        <begin position="1309"/>
        <end position="1331"/>
    </location>
</feature>
<feature type="domain" description="Cell morphogenesis protein N-terminal" evidence="2">
    <location>
        <begin position="485"/>
        <end position="1074"/>
    </location>
</feature>
<feature type="region of interest" description="Disordered" evidence="1">
    <location>
        <begin position="1261"/>
        <end position="1280"/>
    </location>
</feature>
<feature type="region of interest" description="Disordered" evidence="1">
    <location>
        <begin position="89"/>
        <end position="206"/>
    </location>
</feature>
<dbReference type="InterPro" id="IPR016024">
    <property type="entry name" value="ARM-type_fold"/>
</dbReference>
<feature type="compositionally biased region" description="Pro residues" evidence="1">
    <location>
        <begin position="1"/>
        <end position="13"/>
    </location>
</feature>
<dbReference type="EMBL" id="JABSNW010000009">
    <property type="protein sequence ID" value="KAL2884825.1"/>
    <property type="molecule type" value="Genomic_DNA"/>
</dbReference>
<dbReference type="InterPro" id="IPR039867">
    <property type="entry name" value="Furry/Tao3/Mor2"/>
</dbReference>
<feature type="domain" description="Cell morphogenesis central region" evidence="4">
    <location>
        <begin position="1599"/>
        <end position="1834"/>
    </location>
</feature>
<dbReference type="SUPFAM" id="SSF48371">
    <property type="entry name" value="ARM repeat"/>
    <property type="match status" value="2"/>
</dbReference>
<dbReference type="InterPro" id="IPR025614">
    <property type="entry name" value="Cell_morpho_N"/>
</dbReference>
<feature type="domain" description="Cell morphogenesis protein C-terminal" evidence="3">
    <location>
        <begin position="2131"/>
        <end position="2381"/>
    </location>
</feature>
<evidence type="ECO:0000313" key="6">
    <source>
        <dbReference type="Proteomes" id="UP001610728"/>
    </source>
</evidence>
<name>A0ABR4M970_9PEZI</name>
<gene>
    <name evidence="5" type="ORF">HOO65_090120</name>
</gene>
<evidence type="ECO:0000259" key="4">
    <source>
        <dbReference type="Pfam" id="PF14228"/>
    </source>
</evidence>
<reference evidence="5 6" key="1">
    <citation type="submission" date="2020-05" db="EMBL/GenBank/DDBJ databases">
        <title>Ceratocystis lukuohia genome.</title>
        <authorList>
            <person name="Harrington T.C."/>
            <person name="Kim K."/>
            <person name="Mayers C.G."/>
        </authorList>
    </citation>
    <scope>NUCLEOTIDE SEQUENCE [LARGE SCALE GENOMIC DNA]</scope>
    <source>
        <strain evidence="5 6">C4212</strain>
    </source>
</reference>
<evidence type="ECO:0000259" key="3">
    <source>
        <dbReference type="Pfam" id="PF14225"/>
    </source>
</evidence>
<accession>A0ABR4M970</accession>
<evidence type="ECO:0000259" key="2">
    <source>
        <dbReference type="Pfam" id="PF14222"/>
    </source>
</evidence>